<feature type="compositionally biased region" description="Polar residues" evidence="1">
    <location>
        <begin position="78"/>
        <end position="94"/>
    </location>
</feature>
<dbReference type="KEGG" id="trg:TRUGW13939_10168"/>
<protein>
    <submittedName>
        <fullName evidence="3">Uncharacterized protein</fullName>
    </submittedName>
</protein>
<keyword evidence="4" id="KW-1185">Reference proteome</keyword>
<evidence type="ECO:0000313" key="3">
    <source>
        <dbReference type="EMBL" id="QKX63000.1"/>
    </source>
</evidence>
<evidence type="ECO:0000256" key="1">
    <source>
        <dbReference type="SAM" id="MobiDB-lite"/>
    </source>
</evidence>
<feature type="region of interest" description="Disordered" evidence="1">
    <location>
        <begin position="53"/>
        <end position="101"/>
    </location>
</feature>
<keyword evidence="2" id="KW-0472">Membrane</keyword>
<feature type="transmembrane region" description="Helical" evidence="2">
    <location>
        <begin position="6"/>
        <end position="23"/>
    </location>
</feature>
<dbReference type="AlphaFoldDB" id="A0A7H8R9B0"/>
<accession>A0A7H8R9B0</accession>
<proteinExistence type="predicted"/>
<dbReference type="Proteomes" id="UP000509510">
    <property type="component" value="Chromosome V"/>
</dbReference>
<sequence>MSGTGVLVFLLLCLLAFLIYRLVRRVKKQAEKLKAQEQAIQLVRLEISRTAAAATQTEPPFDPNATEIPITEPPPVYNPSTPQPASISCSQSAANEGGAQR</sequence>
<evidence type="ECO:0000313" key="4">
    <source>
        <dbReference type="Proteomes" id="UP000509510"/>
    </source>
</evidence>
<dbReference type="GeneID" id="55997649"/>
<keyword evidence="2" id="KW-0812">Transmembrane</keyword>
<gene>
    <name evidence="3" type="ORF">TRUGW13939_10168</name>
</gene>
<dbReference type="EMBL" id="CP055902">
    <property type="protein sequence ID" value="QKX63000.1"/>
    <property type="molecule type" value="Genomic_DNA"/>
</dbReference>
<dbReference type="RefSeq" id="XP_035349174.1">
    <property type="nucleotide sequence ID" value="XM_035493281.1"/>
</dbReference>
<reference evidence="4" key="1">
    <citation type="submission" date="2020-06" db="EMBL/GenBank/DDBJ databases">
        <title>A chromosome-scale genome assembly of Talaromyces rugulosus W13939.</title>
        <authorList>
            <person name="Wang B."/>
            <person name="Guo L."/>
            <person name="Ye K."/>
            <person name="Wang L."/>
        </authorList>
    </citation>
    <scope>NUCLEOTIDE SEQUENCE [LARGE SCALE GENOMIC DNA]</scope>
    <source>
        <strain evidence="4">W13939</strain>
    </source>
</reference>
<name>A0A7H8R9B0_TALRU</name>
<evidence type="ECO:0000256" key="2">
    <source>
        <dbReference type="SAM" id="Phobius"/>
    </source>
</evidence>
<keyword evidence="2" id="KW-1133">Transmembrane helix</keyword>
<organism evidence="3 4">
    <name type="scientific">Talaromyces rugulosus</name>
    <name type="common">Penicillium rugulosum</name>
    <dbReference type="NCBI Taxonomy" id="121627"/>
    <lineage>
        <taxon>Eukaryota</taxon>
        <taxon>Fungi</taxon>
        <taxon>Dikarya</taxon>
        <taxon>Ascomycota</taxon>
        <taxon>Pezizomycotina</taxon>
        <taxon>Eurotiomycetes</taxon>
        <taxon>Eurotiomycetidae</taxon>
        <taxon>Eurotiales</taxon>
        <taxon>Trichocomaceae</taxon>
        <taxon>Talaromyces</taxon>
        <taxon>Talaromyces sect. Islandici</taxon>
    </lineage>
</organism>